<dbReference type="EMBL" id="JADBEM010000001">
    <property type="protein sequence ID" value="MBE1610619.1"/>
    <property type="molecule type" value="Genomic_DNA"/>
</dbReference>
<dbReference type="RefSeq" id="WP_192753963.1">
    <property type="nucleotide sequence ID" value="NZ_BAABJL010000095.1"/>
</dbReference>
<reference evidence="1" key="1">
    <citation type="submission" date="2020-10" db="EMBL/GenBank/DDBJ databases">
        <title>Sequencing the genomes of 1000 actinobacteria strains.</title>
        <authorList>
            <person name="Klenk H.-P."/>
        </authorList>
    </citation>
    <scope>NUCLEOTIDE SEQUENCE</scope>
    <source>
        <strain evidence="1">DSM 45354</strain>
    </source>
</reference>
<accession>A0A927N226</accession>
<dbReference type="GO" id="GO:0000502">
    <property type="term" value="C:proteasome complex"/>
    <property type="evidence" value="ECO:0007669"/>
    <property type="project" value="UniProtKB-KW"/>
</dbReference>
<sequence>MIELEGSLELEDPVLLAAFEGWNDAADAASAALDHLAKVWKARPVGQMDSDDYYDYQVNRPTVTTGDEGVRDIIWPTTRVMVATPPDAPRDIILVRGIEPNMRWRPFCDEIMGVADALGAEMTVLLGALLADSPHTRPIPVTASATDPDLASALGLEAPKYEGPTGIVGILQEACQRANLPAVSFWAAVPHYVASTPCPKATLALLRKVEDLLDLTVPLGDLPEDARAWERGVDDLARDDTEVSEYVQSLEQARDAADLPEATGEAIAREFERYLRRRPDRGGE</sequence>
<dbReference type="InterPro" id="IPR019151">
    <property type="entry name" value="Proteasome_assmbl_chaperone_2"/>
</dbReference>
<dbReference type="Gene3D" id="3.40.50.10900">
    <property type="entry name" value="PAC-like subunit"/>
    <property type="match status" value="1"/>
</dbReference>
<proteinExistence type="predicted"/>
<gene>
    <name evidence="1" type="ORF">HEB94_007467</name>
</gene>
<dbReference type="InterPro" id="IPR038389">
    <property type="entry name" value="PSMG2_sf"/>
</dbReference>
<organism evidence="1 2">
    <name type="scientific">Actinopolymorpha pittospori</name>
    <dbReference type="NCBI Taxonomy" id="648752"/>
    <lineage>
        <taxon>Bacteria</taxon>
        <taxon>Bacillati</taxon>
        <taxon>Actinomycetota</taxon>
        <taxon>Actinomycetes</taxon>
        <taxon>Propionibacteriales</taxon>
        <taxon>Actinopolymorphaceae</taxon>
        <taxon>Actinopolymorpha</taxon>
    </lineage>
</organism>
<keyword evidence="1" id="KW-0647">Proteasome</keyword>
<dbReference type="Proteomes" id="UP000638648">
    <property type="component" value="Unassembled WGS sequence"/>
</dbReference>
<dbReference type="SUPFAM" id="SSF159659">
    <property type="entry name" value="Cgl1923-like"/>
    <property type="match status" value="1"/>
</dbReference>
<dbReference type="InterPro" id="IPR008492">
    <property type="entry name" value="Rv2714-like"/>
</dbReference>
<dbReference type="PIRSF" id="PIRSF028754">
    <property type="entry name" value="UCP028754"/>
    <property type="match status" value="1"/>
</dbReference>
<evidence type="ECO:0000313" key="1">
    <source>
        <dbReference type="EMBL" id="MBE1610619.1"/>
    </source>
</evidence>
<keyword evidence="2" id="KW-1185">Reference proteome</keyword>
<name>A0A927N226_9ACTN</name>
<dbReference type="AlphaFoldDB" id="A0A927N226"/>
<evidence type="ECO:0000313" key="2">
    <source>
        <dbReference type="Proteomes" id="UP000638648"/>
    </source>
</evidence>
<comment type="caution">
    <text evidence="1">The sequence shown here is derived from an EMBL/GenBank/DDBJ whole genome shotgun (WGS) entry which is preliminary data.</text>
</comment>
<protein>
    <submittedName>
        <fullName evidence="1">Proteasome assembly chaperone (PAC2) family protein</fullName>
    </submittedName>
</protein>
<dbReference type="Pfam" id="PF09754">
    <property type="entry name" value="PAC2"/>
    <property type="match status" value="1"/>
</dbReference>